<evidence type="ECO:0000313" key="3">
    <source>
        <dbReference type="EMBL" id="MBC5629097.1"/>
    </source>
</evidence>
<organism evidence="3 4">
    <name type="scientific">Clostridium hominis</name>
    <dbReference type="NCBI Taxonomy" id="2763036"/>
    <lineage>
        <taxon>Bacteria</taxon>
        <taxon>Bacillati</taxon>
        <taxon>Bacillota</taxon>
        <taxon>Clostridia</taxon>
        <taxon>Eubacteriales</taxon>
        <taxon>Clostridiaceae</taxon>
        <taxon>Clostridium</taxon>
    </lineage>
</organism>
<accession>A0ABR7DD71</accession>
<comment type="caution">
    <text evidence="3">The sequence shown here is derived from an EMBL/GenBank/DDBJ whole genome shotgun (WGS) entry which is preliminary data.</text>
</comment>
<evidence type="ECO:0000256" key="2">
    <source>
        <dbReference type="SAM" id="Phobius"/>
    </source>
</evidence>
<dbReference type="RefSeq" id="WP_032117535.1">
    <property type="nucleotide sequence ID" value="NZ_JACOOO010000016.1"/>
</dbReference>
<reference evidence="3 4" key="1">
    <citation type="submission" date="2020-08" db="EMBL/GenBank/DDBJ databases">
        <title>Genome public.</title>
        <authorList>
            <person name="Liu C."/>
            <person name="Sun Q."/>
        </authorList>
    </citation>
    <scope>NUCLEOTIDE SEQUENCE [LARGE SCALE GENOMIC DNA]</scope>
    <source>
        <strain evidence="3 4">NSJ-6</strain>
    </source>
</reference>
<keyword evidence="4" id="KW-1185">Reference proteome</keyword>
<evidence type="ECO:0000313" key="4">
    <source>
        <dbReference type="Proteomes" id="UP000596929"/>
    </source>
</evidence>
<protein>
    <recommendedName>
        <fullName evidence="5">Lipoprotein</fullName>
    </recommendedName>
</protein>
<keyword evidence="2" id="KW-0812">Transmembrane</keyword>
<evidence type="ECO:0008006" key="5">
    <source>
        <dbReference type="Google" id="ProtNLM"/>
    </source>
</evidence>
<gene>
    <name evidence="3" type="ORF">H8S20_09355</name>
</gene>
<keyword evidence="2" id="KW-1133">Transmembrane helix</keyword>
<evidence type="ECO:0000256" key="1">
    <source>
        <dbReference type="SAM" id="MobiDB-lite"/>
    </source>
</evidence>
<proteinExistence type="predicted"/>
<feature type="region of interest" description="Disordered" evidence="1">
    <location>
        <begin position="258"/>
        <end position="278"/>
    </location>
</feature>
<keyword evidence="2" id="KW-0472">Membrane</keyword>
<dbReference type="EMBL" id="JACOOO010000016">
    <property type="protein sequence ID" value="MBC5629097.1"/>
    <property type="molecule type" value="Genomic_DNA"/>
</dbReference>
<name>A0ABR7DD71_9CLOT</name>
<dbReference type="Proteomes" id="UP000596929">
    <property type="component" value="Unassembled WGS sequence"/>
</dbReference>
<sequence length="278" mass="32973">MKSIKKITVFLIFIFILIIVTLYCNRFIEINKFLNYDVNSNMFTRFDLTVYLEDEIITNIATSPSDYSDRIELIKNLKKLEKIKFNDFSEKRDVDMAIIIQDEKLLNKNNYNTYFANISIYLEDNIICLNILRELHNENSSIKKVYYKMNDNSKKLVEKIIDDAINEQYNIKPNVVYYVLNNEYFYNTDISELKREYSCYDGIKDDKYPFTTLISLDKVNDIKEFRENLFINDIDELNLLPNTIVSRNVLNQWKSQNYDGSGSYSDKSPKGLTYSKIQ</sequence>
<feature type="transmembrane region" description="Helical" evidence="2">
    <location>
        <begin position="7"/>
        <end position="28"/>
    </location>
</feature>